<feature type="transmembrane region" description="Helical" evidence="1">
    <location>
        <begin position="55"/>
        <end position="74"/>
    </location>
</feature>
<dbReference type="Proteomes" id="UP001157915">
    <property type="component" value="Unassembled WGS sequence"/>
</dbReference>
<dbReference type="EMBL" id="FXUA01000001">
    <property type="protein sequence ID" value="SMP08316.1"/>
    <property type="molecule type" value="Genomic_DNA"/>
</dbReference>
<keyword evidence="1" id="KW-0812">Transmembrane</keyword>
<name>A0ABY1NFI7_9BACT</name>
<reference evidence="2 3" key="1">
    <citation type="submission" date="2017-05" db="EMBL/GenBank/DDBJ databases">
        <authorList>
            <person name="Varghese N."/>
            <person name="Submissions S."/>
        </authorList>
    </citation>
    <scope>NUCLEOTIDE SEQUENCE [LARGE SCALE GENOMIC DNA]</scope>
    <source>
        <strain evidence="2 3">DSM 15360</strain>
    </source>
</reference>
<keyword evidence="1" id="KW-0472">Membrane</keyword>
<accession>A0ABY1NFI7</accession>
<feature type="transmembrane region" description="Helical" evidence="1">
    <location>
        <begin position="12"/>
        <end position="35"/>
    </location>
</feature>
<organism evidence="2 3">
    <name type="scientific">Algoriphagus winogradskyi</name>
    <dbReference type="NCBI Taxonomy" id="237017"/>
    <lineage>
        <taxon>Bacteria</taxon>
        <taxon>Pseudomonadati</taxon>
        <taxon>Bacteroidota</taxon>
        <taxon>Cytophagia</taxon>
        <taxon>Cytophagales</taxon>
        <taxon>Cyclobacteriaceae</taxon>
        <taxon>Algoriphagus</taxon>
    </lineage>
</organism>
<sequence>MIQLPGNTNFLFIKYLLITGTVAIITIVLLILIMVGTIGESSSGLAIGFAIEPMQIFMICLLIFCSLAIAYFIGPHAAQAISQGRNGVFIGVKCLLVCWTVPCLLIMFFASVSDLSLSGLIRIVITALAPALVFGPIIGLAMRKELER</sequence>
<proteinExistence type="predicted"/>
<comment type="caution">
    <text evidence="2">The sequence shown here is derived from an EMBL/GenBank/DDBJ whole genome shotgun (WGS) entry which is preliminary data.</text>
</comment>
<protein>
    <submittedName>
        <fullName evidence="2">Uncharacterized protein</fullName>
    </submittedName>
</protein>
<feature type="transmembrane region" description="Helical" evidence="1">
    <location>
        <begin position="86"/>
        <end position="108"/>
    </location>
</feature>
<gene>
    <name evidence="2" type="ORF">SAMN06265367_101734</name>
</gene>
<keyword evidence="1" id="KW-1133">Transmembrane helix</keyword>
<evidence type="ECO:0000313" key="3">
    <source>
        <dbReference type="Proteomes" id="UP001157915"/>
    </source>
</evidence>
<dbReference type="RefSeq" id="WP_283411658.1">
    <property type="nucleotide sequence ID" value="NZ_FXUA01000001.1"/>
</dbReference>
<feature type="transmembrane region" description="Helical" evidence="1">
    <location>
        <begin position="120"/>
        <end position="142"/>
    </location>
</feature>
<evidence type="ECO:0000313" key="2">
    <source>
        <dbReference type="EMBL" id="SMP08316.1"/>
    </source>
</evidence>
<keyword evidence="3" id="KW-1185">Reference proteome</keyword>
<evidence type="ECO:0000256" key="1">
    <source>
        <dbReference type="SAM" id="Phobius"/>
    </source>
</evidence>